<protein>
    <submittedName>
        <fullName evidence="1">Uncharacterized protein</fullName>
    </submittedName>
</protein>
<name>A0A8T8BZK4_PSEYM</name>
<evidence type="ECO:0000313" key="1">
    <source>
        <dbReference type="EMBL" id="QHE96860.1"/>
    </source>
</evidence>
<reference evidence="1 2" key="1">
    <citation type="journal article" date="2011" name="PLoS Pathog.">
        <title>Dynamic evolution of pathogenicity revealed by sequencing and comparative genomics of 19 Pseudomonas syringae isolates.</title>
        <authorList>
            <person name="Baltrus D.A."/>
            <person name="Nishimura M.T."/>
            <person name="Romanchuk A."/>
            <person name="Chang J.H."/>
            <person name="Mukhtar M.S."/>
            <person name="Cherkis K."/>
            <person name="Roach J."/>
            <person name="Grant S.R."/>
            <person name="Jones C.D."/>
            <person name="Dangl J.L."/>
        </authorList>
    </citation>
    <scope>NUCLEOTIDE SEQUENCE [LARGE SCALE GENOMIC DNA]</scope>
    <source>
        <strain evidence="1 2">ES4326</strain>
    </source>
</reference>
<evidence type="ECO:0000313" key="2">
    <source>
        <dbReference type="Proteomes" id="UP000003811"/>
    </source>
</evidence>
<dbReference type="Proteomes" id="UP000003811">
    <property type="component" value="Chromosome"/>
</dbReference>
<organism evidence="1 2">
    <name type="scientific">Pseudomonas syringae pv. maculicola str. ES4326</name>
    <dbReference type="NCBI Taxonomy" id="629265"/>
    <lineage>
        <taxon>Bacteria</taxon>
        <taxon>Pseudomonadati</taxon>
        <taxon>Pseudomonadota</taxon>
        <taxon>Gammaproteobacteria</taxon>
        <taxon>Pseudomonadales</taxon>
        <taxon>Pseudomonadaceae</taxon>
        <taxon>Pseudomonas</taxon>
    </lineage>
</organism>
<accession>A0A8T8BZK4</accession>
<dbReference type="EMBL" id="CP047260">
    <property type="protein sequence ID" value="QHE96860.1"/>
    <property type="molecule type" value="Genomic_DNA"/>
</dbReference>
<proteinExistence type="predicted"/>
<gene>
    <name evidence="1" type="ORF">PMA4326_009640</name>
</gene>
<sequence length="131" mass="13825">MNYFVYERQWPLVGYQDLVPTDFATAAAVNFAGMPEGATITHAWVDVKVAFNSATSATLSVGDSASATRYGSGIDLKTVGRKPLANATGFTTAEAGQLLATFAQTGAAATAGSARVYFQYVVERKADETQD</sequence>
<dbReference type="AlphaFoldDB" id="A0A8T8BZK4"/>
<dbReference type="RefSeq" id="WP_007249795.1">
    <property type="nucleotide sequence ID" value="NZ_CP047260.1"/>
</dbReference>